<dbReference type="AlphaFoldDB" id="A0A1J5PCC4"/>
<gene>
    <name evidence="1" type="ORF">GALL_495260</name>
</gene>
<organism evidence="1">
    <name type="scientific">mine drainage metagenome</name>
    <dbReference type="NCBI Taxonomy" id="410659"/>
    <lineage>
        <taxon>unclassified sequences</taxon>
        <taxon>metagenomes</taxon>
        <taxon>ecological metagenomes</taxon>
    </lineage>
</organism>
<protein>
    <submittedName>
        <fullName evidence="1">Uncharacterized protein</fullName>
    </submittedName>
</protein>
<sequence>MLRLAVDIGPQIEHERALPLLVGHIGGDRRTFDVGQRFEQVARHGHQGPGVSRGNARLGAAIAHQFDRPAHGRIALAAQCHFNRVVHGDNLGSGNEFDARIPLQVQLGQQGSDRLRLPDEQQTALRAMLEKLHTGRQDGFRPVISAHHVNGQSRTHGMGRARTGGAAKSKAFKRAAAGADARTYSSDLVLTTLRPR</sequence>
<proteinExistence type="predicted"/>
<accession>A0A1J5PCC4</accession>
<reference evidence="1" key="1">
    <citation type="submission" date="2016-10" db="EMBL/GenBank/DDBJ databases">
        <title>Sequence of Gallionella enrichment culture.</title>
        <authorList>
            <person name="Poehlein A."/>
            <person name="Muehling M."/>
            <person name="Daniel R."/>
        </authorList>
    </citation>
    <scope>NUCLEOTIDE SEQUENCE</scope>
</reference>
<name>A0A1J5PCC4_9ZZZZ</name>
<comment type="caution">
    <text evidence="1">The sequence shown here is derived from an EMBL/GenBank/DDBJ whole genome shotgun (WGS) entry which is preliminary data.</text>
</comment>
<evidence type="ECO:0000313" key="1">
    <source>
        <dbReference type="EMBL" id="OIQ68874.1"/>
    </source>
</evidence>
<dbReference type="EMBL" id="MLJW01005053">
    <property type="protein sequence ID" value="OIQ68874.1"/>
    <property type="molecule type" value="Genomic_DNA"/>
</dbReference>